<keyword evidence="11" id="KW-0819">tRNA processing</keyword>
<evidence type="ECO:0000256" key="6">
    <source>
        <dbReference type="ARBA" id="ARBA00014679"/>
    </source>
</evidence>
<dbReference type="InterPro" id="IPR016009">
    <property type="entry name" value="tRNA_MeTrfase_TRMD/TRM10"/>
</dbReference>
<evidence type="ECO:0000256" key="7">
    <source>
        <dbReference type="ARBA" id="ARBA00022490"/>
    </source>
</evidence>
<evidence type="ECO:0000259" key="15">
    <source>
        <dbReference type="Pfam" id="PF01746"/>
    </source>
</evidence>
<dbReference type="AlphaFoldDB" id="A0A3B1ABN4"/>
<dbReference type="NCBIfam" id="NF000648">
    <property type="entry name" value="PRK00026.1"/>
    <property type="match status" value="1"/>
</dbReference>
<dbReference type="InterPro" id="IPR029028">
    <property type="entry name" value="Alpha/beta_knot_MTases"/>
</dbReference>
<dbReference type="PIRSF" id="PIRSF000386">
    <property type="entry name" value="tRNA_mtase"/>
    <property type="match status" value="1"/>
</dbReference>
<comment type="similarity">
    <text evidence="3">Belongs to the RNA methyltransferase TrmD family.</text>
</comment>
<dbReference type="Gene3D" id="1.10.1270.20">
    <property type="entry name" value="tRNA(m1g37)methyltransferase, domain 2"/>
    <property type="match status" value="1"/>
</dbReference>
<evidence type="ECO:0000256" key="14">
    <source>
        <dbReference type="ARBA" id="ARBA00047783"/>
    </source>
</evidence>
<evidence type="ECO:0000256" key="4">
    <source>
        <dbReference type="ARBA" id="ARBA00011738"/>
    </source>
</evidence>
<protein>
    <recommendedName>
        <fullName evidence="6">tRNA (guanine-N(1)-)-methyltransferase</fullName>
        <ecNumber evidence="5">2.1.1.228</ecNumber>
    </recommendedName>
    <alternativeName>
        <fullName evidence="12">M1G-methyltransferase</fullName>
    </alternativeName>
    <alternativeName>
        <fullName evidence="13">tRNA [GM37] methyltransferase</fullName>
    </alternativeName>
</protein>
<evidence type="ECO:0000256" key="8">
    <source>
        <dbReference type="ARBA" id="ARBA00022603"/>
    </source>
</evidence>
<name>A0A3B1ABN4_9ZZZZ</name>
<dbReference type="PANTHER" id="PTHR46417">
    <property type="entry name" value="TRNA (GUANINE-N(1)-)-METHYLTRANSFERASE"/>
    <property type="match status" value="1"/>
</dbReference>
<dbReference type="Pfam" id="PF01746">
    <property type="entry name" value="tRNA_m1G_MT"/>
    <property type="match status" value="1"/>
</dbReference>
<proteinExistence type="inferred from homology"/>
<evidence type="ECO:0000256" key="9">
    <source>
        <dbReference type="ARBA" id="ARBA00022679"/>
    </source>
</evidence>
<evidence type="ECO:0000256" key="11">
    <source>
        <dbReference type="ARBA" id="ARBA00022694"/>
    </source>
</evidence>
<feature type="domain" description="tRNA methyltransferase TRMD/TRM10-type" evidence="15">
    <location>
        <begin position="33"/>
        <end position="252"/>
    </location>
</feature>
<dbReference type="CDD" id="cd18080">
    <property type="entry name" value="TrmD-like"/>
    <property type="match status" value="1"/>
</dbReference>
<comment type="subunit">
    <text evidence="4">Homodimer.</text>
</comment>
<evidence type="ECO:0000256" key="2">
    <source>
        <dbReference type="ARBA" id="ARBA00004496"/>
    </source>
</evidence>
<dbReference type="SUPFAM" id="SSF75217">
    <property type="entry name" value="alpha/beta knot"/>
    <property type="match status" value="1"/>
</dbReference>
<dbReference type="InterPro" id="IPR029026">
    <property type="entry name" value="tRNA_m1G_MTases_N"/>
</dbReference>
<gene>
    <name evidence="16" type="ORF">MNBD_ALPHA03-1565</name>
</gene>
<comment type="subcellular location">
    <subcellularLocation>
        <location evidence="2">Cytoplasm</location>
    </subcellularLocation>
</comment>
<evidence type="ECO:0000313" key="16">
    <source>
        <dbReference type="EMBL" id="VAX03169.1"/>
    </source>
</evidence>
<dbReference type="HAMAP" id="MF_00605">
    <property type="entry name" value="TrmD"/>
    <property type="match status" value="1"/>
</dbReference>
<dbReference type="GO" id="GO:0005829">
    <property type="term" value="C:cytosol"/>
    <property type="evidence" value="ECO:0007669"/>
    <property type="project" value="TreeGrafter"/>
</dbReference>
<comment type="catalytic activity">
    <reaction evidence="14">
        <text>guanosine(37) in tRNA + S-adenosyl-L-methionine = N(1)-methylguanosine(37) in tRNA + S-adenosyl-L-homocysteine + H(+)</text>
        <dbReference type="Rhea" id="RHEA:36899"/>
        <dbReference type="Rhea" id="RHEA-COMP:10145"/>
        <dbReference type="Rhea" id="RHEA-COMP:10147"/>
        <dbReference type="ChEBI" id="CHEBI:15378"/>
        <dbReference type="ChEBI" id="CHEBI:57856"/>
        <dbReference type="ChEBI" id="CHEBI:59789"/>
        <dbReference type="ChEBI" id="CHEBI:73542"/>
        <dbReference type="ChEBI" id="CHEBI:74269"/>
        <dbReference type="EC" id="2.1.1.228"/>
    </reaction>
</comment>
<keyword evidence="7" id="KW-0963">Cytoplasm</keyword>
<evidence type="ECO:0000256" key="10">
    <source>
        <dbReference type="ARBA" id="ARBA00022691"/>
    </source>
</evidence>
<sequence>MIGRLLATILNRQRIQKTFEMPQTDKEPVWTAQILTLFPEIFPGPLGASLAGKALDKGLWAMKVVQIRDYALDKHRNVDDTPAGGGPGMVMRADVLAAAIDDVTKDDYPLVYLSPRGRKMDQELIREFALKKGITLLCGRFEGVDERVLEARNIMEVSLGDFILSGGEIAALALMDAVVRTIPGVVGDMETLTEESFESGLLEYPHYTRPKVWEGQEIPEVLQSGHHGKIKQWRQEQSESLTKERRPDLWNQYLNQKK</sequence>
<evidence type="ECO:0000256" key="12">
    <source>
        <dbReference type="ARBA" id="ARBA00029736"/>
    </source>
</evidence>
<dbReference type="EC" id="2.1.1.228" evidence="5"/>
<keyword evidence="9 16" id="KW-0808">Transferase</keyword>
<keyword evidence="8 16" id="KW-0489">Methyltransferase</keyword>
<dbReference type="GO" id="GO:0002939">
    <property type="term" value="P:tRNA N1-guanine methylation"/>
    <property type="evidence" value="ECO:0007669"/>
    <property type="project" value="TreeGrafter"/>
</dbReference>
<dbReference type="PANTHER" id="PTHR46417:SF1">
    <property type="entry name" value="TRNA (GUANINE-N(1)-)-METHYLTRANSFERASE"/>
    <property type="match status" value="1"/>
</dbReference>
<organism evidence="16">
    <name type="scientific">hydrothermal vent metagenome</name>
    <dbReference type="NCBI Taxonomy" id="652676"/>
    <lineage>
        <taxon>unclassified sequences</taxon>
        <taxon>metagenomes</taxon>
        <taxon>ecological metagenomes</taxon>
    </lineage>
</organism>
<dbReference type="InterPro" id="IPR002649">
    <property type="entry name" value="tRNA_m1G_MeTrfase_TrmD"/>
</dbReference>
<reference evidence="16" key="1">
    <citation type="submission" date="2018-06" db="EMBL/GenBank/DDBJ databases">
        <authorList>
            <person name="Zhirakovskaya E."/>
        </authorList>
    </citation>
    <scope>NUCLEOTIDE SEQUENCE</scope>
</reference>
<evidence type="ECO:0000256" key="1">
    <source>
        <dbReference type="ARBA" id="ARBA00002634"/>
    </source>
</evidence>
<evidence type="ECO:0000256" key="13">
    <source>
        <dbReference type="ARBA" id="ARBA00033392"/>
    </source>
</evidence>
<dbReference type="EMBL" id="UOFW01000039">
    <property type="protein sequence ID" value="VAX03169.1"/>
    <property type="molecule type" value="Genomic_DNA"/>
</dbReference>
<dbReference type="GO" id="GO:0052906">
    <property type="term" value="F:tRNA (guanine(37)-N1)-methyltransferase activity"/>
    <property type="evidence" value="ECO:0007669"/>
    <property type="project" value="UniProtKB-EC"/>
</dbReference>
<dbReference type="InterPro" id="IPR023148">
    <property type="entry name" value="tRNA_m1G_MeTrfase_C_sf"/>
</dbReference>
<dbReference type="FunFam" id="3.40.1280.10:FF:000001">
    <property type="entry name" value="tRNA (guanine-N(1)-)-methyltransferase"/>
    <property type="match status" value="1"/>
</dbReference>
<dbReference type="Gene3D" id="3.40.1280.10">
    <property type="match status" value="1"/>
</dbReference>
<dbReference type="NCBIfam" id="TIGR00088">
    <property type="entry name" value="trmD"/>
    <property type="match status" value="1"/>
</dbReference>
<comment type="function">
    <text evidence="1">Specifically methylates guanosine-37 in various tRNAs.</text>
</comment>
<accession>A0A3B1ABN4</accession>
<evidence type="ECO:0000256" key="5">
    <source>
        <dbReference type="ARBA" id="ARBA00012807"/>
    </source>
</evidence>
<evidence type="ECO:0000256" key="3">
    <source>
        <dbReference type="ARBA" id="ARBA00007630"/>
    </source>
</evidence>
<keyword evidence="10" id="KW-0949">S-adenosyl-L-methionine</keyword>